<dbReference type="PANTHER" id="PTHR34236">
    <property type="entry name" value="DIMETHYL SULFOXIDE REDUCTASE TRANSCRIPTIONAL ACTIVATOR"/>
    <property type="match status" value="1"/>
</dbReference>
<evidence type="ECO:0000259" key="1">
    <source>
        <dbReference type="Pfam" id="PF04967"/>
    </source>
</evidence>
<feature type="domain" description="HTH bat-type" evidence="1">
    <location>
        <begin position="147"/>
        <end position="197"/>
    </location>
</feature>
<organism evidence="3 4">
    <name type="scientific">Sulfolobus acidocaldarius</name>
    <dbReference type="NCBI Taxonomy" id="2285"/>
    <lineage>
        <taxon>Archaea</taxon>
        <taxon>Thermoproteota</taxon>
        <taxon>Thermoprotei</taxon>
        <taxon>Sulfolobales</taxon>
        <taxon>Sulfolobaceae</taxon>
        <taxon>Sulfolobus</taxon>
    </lineage>
</organism>
<dbReference type="InterPro" id="IPR013324">
    <property type="entry name" value="RNA_pol_sigma_r3/r4-like"/>
</dbReference>
<protein>
    <submittedName>
        <fullName evidence="3">RNA polymerase subunit sigma-70</fullName>
    </submittedName>
</protein>
<dbReference type="GeneID" id="14552683"/>
<gene>
    <name evidence="2" type="ORF">ATY89_07255</name>
    <name evidence="3" type="ORF">ATZ20_10275</name>
</gene>
<dbReference type="InterPro" id="IPR007050">
    <property type="entry name" value="HTH_bacterioopsin"/>
</dbReference>
<dbReference type="Proteomes" id="UP000060043">
    <property type="component" value="Chromosome"/>
</dbReference>
<dbReference type="OrthoDB" id="202021at2157"/>
<dbReference type="EMBL" id="CP013695">
    <property type="protein sequence ID" value="ALU32491.1"/>
    <property type="molecule type" value="Genomic_DNA"/>
</dbReference>
<dbReference type="RefSeq" id="WP_011278959.1">
    <property type="nucleotide sequence ID" value="NZ_BHWZ01000006.1"/>
</dbReference>
<dbReference type="Proteomes" id="UP000065473">
    <property type="component" value="Chromosome"/>
</dbReference>
<evidence type="ECO:0000313" key="3">
    <source>
        <dbReference type="EMBL" id="ALU32491.1"/>
    </source>
</evidence>
<evidence type="ECO:0000313" key="5">
    <source>
        <dbReference type="Proteomes" id="UP000065473"/>
    </source>
</evidence>
<proteinExistence type="predicted"/>
<dbReference type="SUPFAM" id="SSF88659">
    <property type="entry name" value="Sigma3 and sigma4 domains of RNA polymerase sigma factors"/>
    <property type="match status" value="1"/>
</dbReference>
<dbReference type="Pfam" id="PF04967">
    <property type="entry name" value="HTH_10"/>
    <property type="match status" value="1"/>
</dbReference>
<name>A0A0U3FQ25_9CREN</name>
<dbReference type="Gene3D" id="1.10.10.10">
    <property type="entry name" value="Winged helix-like DNA-binding domain superfamily/Winged helix DNA-binding domain"/>
    <property type="match status" value="1"/>
</dbReference>
<dbReference type="AlphaFoldDB" id="A0A0U3FQ25"/>
<dbReference type="PANTHER" id="PTHR34236:SF2">
    <property type="entry name" value="HTH BAT-TYPE DOMAIN-CONTAINING PROTEIN"/>
    <property type="match status" value="1"/>
</dbReference>
<dbReference type="OMA" id="ISENSVW"/>
<evidence type="ECO:0000313" key="2">
    <source>
        <dbReference type="EMBL" id="ALU29754.1"/>
    </source>
</evidence>
<reference evidence="4 5" key="1">
    <citation type="submission" date="2015-12" db="EMBL/GenBank/DDBJ databases">
        <title>A stable core within a dynamic pangenome in Sulfolobus acidocaldarius.</title>
        <authorList>
            <person name="Anderson R."/>
            <person name="Kouris A."/>
            <person name="Seward C."/>
            <person name="Campbell K."/>
            <person name="Whitaker R."/>
        </authorList>
    </citation>
    <scope>NUCLEOTIDE SEQUENCE [LARGE SCALE GENOMIC DNA]</scope>
    <source>
        <strain evidence="2 5">GG12-C01-09</strain>
        <strain evidence="3 4">NG05B_CO5_07</strain>
    </source>
</reference>
<dbReference type="InterPro" id="IPR036388">
    <property type="entry name" value="WH-like_DNA-bd_sf"/>
</dbReference>
<evidence type="ECO:0000313" key="4">
    <source>
        <dbReference type="Proteomes" id="UP000060043"/>
    </source>
</evidence>
<dbReference type="EMBL" id="CP013694">
    <property type="protein sequence ID" value="ALU29754.1"/>
    <property type="molecule type" value="Genomic_DNA"/>
</dbReference>
<dbReference type="STRING" id="1435377.SUSAZ_09920"/>
<sequence length="206" mass="23491">MGAGDVKKPINVTLILQNHPCLVMKLFEEMNVKAEINNVKMRESVTDHIATLKLTEKLLKELKERRSKTLRISENSVWIRTEGCQVCKILYVSDAVVEKVKVVGSDAVMYKLIVPNLLSLKSLIDELNKIGVKAMVGSISELDEEQLTERQLEILKLSYKMGFFDVDRRITMTELAEKLGIKAPTLEEILRRALRKAVKYYLDKKG</sequence>
<accession>A0A0U3FQ25</accession>